<keyword evidence="1" id="KW-1133">Transmembrane helix</keyword>
<dbReference type="AlphaFoldDB" id="A0A1F8GWS5"/>
<feature type="transmembrane region" description="Helical" evidence="1">
    <location>
        <begin position="92"/>
        <end position="114"/>
    </location>
</feature>
<evidence type="ECO:0000256" key="1">
    <source>
        <dbReference type="SAM" id="Phobius"/>
    </source>
</evidence>
<sequence length="262" mass="29343">MEATSTWRRFLTEAENDGDRARFDVWVLGVVFTGLCFAWWYFPPVILGHQTPEADWGTLLTVVGVLTAITLVAPFGLAYAEFDAIEERTQRVLFSLSSAYVFGALFTVTVLTSYAGMGPALGTVMIPVYWAGNLLVFSIWTSAAHSRAHVSGLAEAHGDVEGPIHDLLMNLEVTRAKNITRWLKEMWWKVDHRVLAERWETITAEVLKRISTMTESEEGREQLGEIKRKLIAVNTFLKAQSRARAFDDEATRSEREGSGALT</sequence>
<protein>
    <submittedName>
        <fullName evidence="2">Uncharacterized protein</fullName>
    </submittedName>
</protein>
<keyword evidence="1" id="KW-0472">Membrane</keyword>
<feature type="transmembrane region" description="Helical" evidence="1">
    <location>
        <begin position="120"/>
        <end position="140"/>
    </location>
</feature>
<dbReference type="Proteomes" id="UP000179047">
    <property type="component" value="Unassembled WGS sequence"/>
</dbReference>
<comment type="caution">
    <text evidence="2">The sequence shown here is derived from an EMBL/GenBank/DDBJ whole genome shotgun (WGS) entry which is preliminary data.</text>
</comment>
<gene>
    <name evidence="2" type="ORF">A3A33_01025</name>
</gene>
<dbReference type="STRING" id="1802701.A3A33_01025"/>
<dbReference type="EMBL" id="MGKP01000002">
    <property type="protein sequence ID" value="OGN29854.1"/>
    <property type="molecule type" value="Genomic_DNA"/>
</dbReference>
<feature type="transmembrane region" description="Helical" evidence="1">
    <location>
        <begin position="62"/>
        <end position="80"/>
    </location>
</feature>
<accession>A0A1F8GWS5</accession>
<reference evidence="2 3" key="1">
    <citation type="journal article" date="2016" name="Nat. Commun.">
        <title>Thousands of microbial genomes shed light on interconnected biogeochemical processes in an aquifer system.</title>
        <authorList>
            <person name="Anantharaman K."/>
            <person name="Brown C.T."/>
            <person name="Hug L.A."/>
            <person name="Sharon I."/>
            <person name="Castelle C.J."/>
            <person name="Probst A.J."/>
            <person name="Thomas B.C."/>
            <person name="Singh A."/>
            <person name="Wilkins M.J."/>
            <person name="Karaoz U."/>
            <person name="Brodie E.L."/>
            <person name="Williams K.H."/>
            <person name="Hubbard S.S."/>
            <person name="Banfield J.F."/>
        </authorList>
    </citation>
    <scope>NUCLEOTIDE SEQUENCE [LARGE SCALE GENOMIC DNA]</scope>
</reference>
<name>A0A1F8GWS5_9BACT</name>
<evidence type="ECO:0000313" key="3">
    <source>
        <dbReference type="Proteomes" id="UP000179047"/>
    </source>
</evidence>
<evidence type="ECO:0000313" key="2">
    <source>
        <dbReference type="EMBL" id="OGN29854.1"/>
    </source>
</evidence>
<feature type="transmembrane region" description="Helical" evidence="1">
    <location>
        <begin position="21"/>
        <end position="42"/>
    </location>
</feature>
<proteinExistence type="predicted"/>
<keyword evidence="1" id="KW-0812">Transmembrane</keyword>
<organism evidence="2 3">
    <name type="scientific">Candidatus Yanofskybacteria bacterium RIFCSPLOWO2_01_FULL_49_25</name>
    <dbReference type="NCBI Taxonomy" id="1802701"/>
    <lineage>
        <taxon>Bacteria</taxon>
        <taxon>Candidatus Yanofskyibacteriota</taxon>
    </lineage>
</organism>